<dbReference type="GO" id="GO:0016747">
    <property type="term" value="F:acyltransferase activity, transferring groups other than amino-acyl groups"/>
    <property type="evidence" value="ECO:0007669"/>
    <property type="project" value="InterPro"/>
</dbReference>
<feature type="domain" description="N-acetyltransferase" evidence="1">
    <location>
        <begin position="4"/>
        <end position="203"/>
    </location>
</feature>
<evidence type="ECO:0000313" key="2">
    <source>
        <dbReference type="EMBL" id="KAH7322726.1"/>
    </source>
</evidence>
<gene>
    <name evidence="2" type="ORF">B0I35DRAFT_476647</name>
</gene>
<dbReference type="InterPro" id="IPR000182">
    <property type="entry name" value="GNAT_dom"/>
</dbReference>
<organism evidence="2 3">
    <name type="scientific">Stachybotrys elegans</name>
    <dbReference type="NCBI Taxonomy" id="80388"/>
    <lineage>
        <taxon>Eukaryota</taxon>
        <taxon>Fungi</taxon>
        <taxon>Dikarya</taxon>
        <taxon>Ascomycota</taxon>
        <taxon>Pezizomycotina</taxon>
        <taxon>Sordariomycetes</taxon>
        <taxon>Hypocreomycetidae</taxon>
        <taxon>Hypocreales</taxon>
        <taxon>Stachybotryaceae</taxon>
        <taxon>Stachybotrys</taxon>
    </lineage>
</organism>
<dbReference type="SUPFAM" id="SSF55729">
    <property type="entry name" value="Acyl-CoA N-acyltransferases (Nat)"/>
    <property type="match status" value="1"/>
</dbReference>
<keyword evidence="3" id="KW-1185">Reference proteome</keyword>
<reference evidence="2" key="1">
    <citation type="journal article" date="2021" name="Nat. Commun.">
        <title>Genetic determinants of endophytism in the Arabidopsis root mycobiome.</title>
        <authorList>
            <person name="Mesny F."/>
            <person name="Miyauchi S."/>
            <person name="Thiergart T."/>
            <person name="Pickel B."/>
            <person name="Atanasova L."/>
            <person name="Karlsson M."/>
            <person name="Huettel B."/>
            <person name="Barry K.W."/>
            <person name="Haridas S."/>
            <person name="Chen C."/>
            <person name="Bauer D."/>
            <person name="Andreopoulos W."/>
            <person name="Pangilinan J."/>
            <person name="LaButti K."/>
            <person name="Riley R."/>
            <person name="Lipzen A."/>
            <person name="Clum A."/>
            <person name="Drula E."/>
            <person name="Henrissat B."/>
            <person name="Kohler A."/>
            <person name="Grigoriev I.V."/>
            <person name="Martin F.M."/>
            <person name="Hacquard S."/>
        </authorList>
    </citation>
    <scope>NUCLEOTIDE SEQUENCE</scope>
    <source>
        <strain evidence="2">MPI-CAGE-CH-0235</strain>
    </source>
</reference>
<dbReference type="InterPro" id="IPR052523">
    <property type="entry name" value="Trichothecene_AcTrans"/>
</dbReference>
<dbReference type="AlphaFoldDB" id="A0A8K0WST8"/>
<evidence type="ECO:0000313" key="3">
    <source>
        <dbReference type="Proteomes" id="UP000813444"/>
    </source>
</evidence>
<accession>A0A8K0WST8</accession>
<dbReference type="OrthoDB" id="196847at2759"/>
<proteinExistence type="predicted"/>
<dbReference type="PROSITE" id="PS51186">
    <property type="entry name" value="GNAT"/>
    <property type="match status" value="1"/>
</dbReference>
<comment type="caution">
    <text evidence="2">The sequence shown here is derived from an EMBL/GenBank/DDBJ whole genome shotgun (WGS) entry which is preliminary data.</text>
</comment>
<dbReference type="InterPro" id="IPR016181">
    <property type="entry name" value="Acyl_CoA_acyltransferase"/>
</dbReference>
<name>A0A8K0WST8_9HYPO</name>
<protein>
    <recommendedName>
        <fullName evidence="1">N-acetyltransferase domain-containing protein</fullName>
    </recommendedName>
</protein>
<evidence type="ECO:0000259" key="1">
    <source>
        <dbReference type="PROSITE" id="PS51186"/>
    </source>
</evidence>
<dbReference type="Proteomes" id="UP000813444">
    <property type="component" value="Unassembled WGS sequence"/>
</dbReference>
<dbReference type="Pfam" id="PF00583">
    <property type="entry name" value="Acetyltransf_1"/>
    <property type="match status" value="1"/>
</dbReference>
<sequence length="232" mass="26389">MVQVVLPALITDIRRIYDVYFSAFENDSMGRLMVKILFPMEIDDEFRKAHAAGTLAYWHTSPWQYTFKCVDTDTGDIIGMCLGDIYLQERTVEERMNHGVPWLTGAERERAEAILDPLWEVREKLFGGRPYIYCHVIGVDPQHQGRKAGALLVQWGIELGAKANLPVYFESSPSTVKLYKRMGFEQIEEKVVHKAAVLGTEADIEVPLMVKMPAGMGMSFAEWRRASLDKSN</sequence>
<dbReference type="EMBL" id="JAGPNK010000004">
    <property type="protein sequence ID" value="KAH7322726.1"/>
    <property type="molecule type" value="Genomic_DNA"/>
</dbReference>
<dbReference type="Gene3D" id="3.40.630.30">
    <property type="match status" value="1"/>
</dbReference>
<dbReference type="PANTHER" id="PTHR42791:SF17">
    <property type="entry name" value="ACETYLTRANSFERASE, GNAT FAMILY FAMILY (AFU_ORTHOLOGUE AFUA_8G05690)"/>
    <property type="match status" value="1"/>
</dbReference>
<dbReference type="PANTHER" id="PTHR42791">
    <property type="entry name" value="GNAT FAMILY ACETYLTRANSFERASE"/>
    <property type="match status" value="1"/>
</dbReference>